<dbReference type="GO" id="GO:0005634">
    <property type="term" value="C:nucleus"/>
    <property type="evidence" value="ECO:0007669"/>
    <property type="project" value="TreeGrafter"/>
</dbReference>
<evidence type="ECO:0000259" key="5">
    <source>
        <dbReference type="PROSITE" id="PS51184"/>
    </source>
</evidence>
<dbReference type="EMBL" id="KB445816">
    <property type="protein sequence ID" value="EMD31727.1"/>
    <property type="molecule type" value="Genomic_DNA"/>
</dbReference>
<evidence type="ECO:0000256" key="4">
    <source>
        <dbReference type="SAM" id="Phobius"/>
    </source>
</evidence>
<proteinExistence type="predicted"/>
<protein>
    <recommendedName>
        <fullName evidence="5">JmjC domain-containing protein</fullName>
    </recommendedName>
</protein>
<keyword evidence="1" id="KW-0479">Metal-binding</keyword>
<keyword evidence="4" id="KW-0472">Membrane</keyword>
<dbReference type="Pfam" id="PF02928">
    <property type="entry name" value="zf-C5HC2"/>
    <property type="match status" value="1"/>
</dbReference>
<dbReference type="Gene3D" id="2.60.120.650">
    <property type="entry name" value="Cupin"/>
    <property type="match status" value="1"/>
</dbReference>
<feature type="domain" description="JmjC" evidence="5">
    <location>
        <begin position="91"/>
        <end position="257"/>
    </location>
</feature>
<feature type="transmembrane region" description="Helical" evidence="4">
    <location>
        <begin position="573"/>
        <end position="592"/>
    </location>
</feature>
<dbReference type="GO" id="GO:0006355">
    <property type="term" value="P:regulation of DNA-templated transcription"/>
    <property type="evidence" value="ECO:0007669"/>
    <property type="project" value="TreeGrafter"/>
</dbReference>
<dbReference type="PANTHER" id="PTHR10694:SF33">
    <property type="entry name" value="LYSINE-SPECIFIC DEMETHYLASE 5"/>
    <property type="match status" value="1"/>
</dbReference>
<keyword evidence="4" id="KW-1133">Transmembrane helix</keyword>
<gene>
    <name evidence="6" type="ORF">CERSUDRAFT_100190</name>
</gene>
<dbReference type="InterPro" id="IPR004198">
    <property type="entry name" value="Znf_C5HC2"/>
</dbReference>
<dbReference type="InterPro" id="IPR003347">
    <property type="entry name" value="JmjC_dom"/>
</dbReference>
<dbReference type="STRING" id="914234.M2R0E8"/>
<keyword evidence="2" id="KW-0408">Iron</keyword>
<dbReference type="OrthoDB" id="1678912at2759"/>
<dbReference type="PROSITE" id="PS51184">
    <property type="entry name" value="JMJC"/>
    <property type="match status" value="1"/>
</dbReference>
<dbReference type="Proteomes" id="UP000016930">
    <property type="component" value="Unassembled WGS sequence"/>
</dbReference>
<evidence type="ECO:0000256" key="1">
    <source>
        <dbReference type="ARBA" id="ARBA00022723"/>
    </source>
</evidence>
<dbReference type="Pfam" id="PF02373">
    <property type="entry name" value="JmjC"/>
    <property type="match status" value="1"/>
</dbReference>
<dbReference type="HOGENOM" id="CLU_379916_0_0_1"/>
<reference evidence="6 7" key="1">
    <citation type="journal article" date="2012" name="Proc. Natl. Acad. Sci. U.S.A.">
        <title>Comparative genomics of Ceriporiopsis subvermispora and Phanerochaete chrysosporium provide insight into selective ligninolysis.</title>
        <authorList>
            <person name="Fernandez-Fueyo E."/>
            <person name="Ruiz-Duenas F.J."/>
            <person name="Ferreira P."/>
            <person name="Floudas D."/>
            <person name="Hibbett D.S."/>
            <person name="Canessa P."/>
            <person name="Larrondo L.F."/>
            <person name="James T.Y."/>
            <person name="Seelenfreund D."/>
            <person name="Lobos S."/>
            <person name="Polanco R."/>
            <person name="Tello M."/>
            <person name="Honda Y."/>
            <person name="Watanabe T."/>
            <person name="Watanabe T."/>
            <person name="Ryu J.S."/>
            <person name="Kubicek C.P."/>
            <person name="Schmoll M."/>
            <person name="Gaskell J."/>
            <person name="Hammel K.E."/>
            <person name="St John F.J."/>
            <person name="Vanden Wymelenberg A."/>
            <person name="Sabat G."/>
            <person name="Splinter BonDurant S."/>
            <person name="Syed K."/>
            <person name="Yadav J.S."/>
            <person name="Doddapaneni H."/>
            <person name="Subramanian V."/>
            <person name="Lavin J.L."/>
            <person name="Oguiza J.A."/>
            <person name="Perez G."/>
            <person name="Pisabarro A.G."/>
            <person name="Ramirez L."/>
            <person name="Santoyo F."/>
            <person name="Master E."/>
            <person name="Coutinho P.M."/>
            <person name="Henrissat B."/>
            <person name="Lombard V."/>
            <person name="Magnuson J.K."/>
            <person name="Kuees U."/>
            <person name="Hori C."/>
            <person name="Igarashi K."/>
            <person name="Samejima M."/>
            <person name="Held B.W."/>
            <person name="Barry K.W."/>
            <person name="LaButti K.M."/>
            <person name="Lapidus A."/>
            <person name="Lindquist E.A."/>
            <person name="Lucas S.M."/>
            <person name="Riley R."/>
            <person name="Salamov A.A."/>
            <person name="Hoffmeister D."/>
            <person name="Schwenk D."/>
            <person name="Hadar Y."/>
            <person name="Yarden O."/>
            <person name="de Vries R.P."/>
            <person name="Wiebenga A."/>
            <person name="Stenlid J."/>
            <person name="Eastwood D."/>
            <person name="Grigoriev I.V."/>
            <person name="Berka R.M."/>
            <person name="Blanchette R.A."/>
            <person name="Kersten P."/>
            <person name="Martinez A.T."/>
            <person name="Vicuna R."/>
            <person name="Cullen D."/>
        </authorList>
    </citation>
    <scope>NUCLEOTIDE SEQUENCE [LARGE SCALE GENOMIC DNA]</scope>
    <source>
        <strain evidence="6 7">B</strain>
    </source>
</reference>
<dbReference type="PANTHER" id="PTHR10694">
    <property type="entry name" value="LYSINE-SPECIFIC DEMETHYLASE"/>
    <property type="match status" value="1"/>
</dbReference>
<dbReference type="SMART" id="SM00558">
    <property type="entry name" value="JmjC"/>
    <property type="match status" value="1"/>
</dbReference>
<dbReference type="AlphaFoldDB" id="M2R0E8"/>
<accession>M2R0E8</accession>
<feature type="region of interest" description="Disordered" evidence="3">
    <location>
        <begin position="522"/>
        <end position="542"/>
    </location>
</feature>
<evidence type="ECO:0000256" key="2">
    <source>
        <dbReference type="ARBA" id="ARBA00023004"/>
    </source>
</evidence>
<evidence type="ECO:0000313" key="7">
    <source>
        <dbReference type="Proteomes" id="UP000016930"/>
    </source>
</evidence>
<dbReference type="GO" id="GO:0000785">
    <property type="term" value="C:chromatin"/>
    <property type="evidence" value="ECO:0007669"/>
    <property type="project" value="TreeGrafter"/>
</dbReference>
<name>M2R0E8_CERS8</name>
<dbReference type="GO" id="GO:0034647">
    <property type="term" value="F:histone H3K4me/H3K4me2/H3K4me3 demethylase activity"/>
    <property type="evidence" value="ECO:0007669"/>
    <property type="project" value="TreeGrafter"/>
</dbReference>
<organism evidence="6 7">
    <name type="scientific">Ceriporiopsis subvermispora (strain B)</name>
    <name type="common">White-rot fungus</name>
    <name type="synonym">Gelatoporia subvermispora</name>
    <dbReference type="NCBI Taxonomy" id="914234"/>
    <lineage>
        <taxon>Eukaryota</taxon>
        <taxon>Fungi</taxon>
        <taxon>Dikarya</taxon>
        <taxon>Basidiomycota</taxon>
        <taxon>Agaricomycotina</taxon>
        <taxon>Agaricomycetes</taxon>
        <taxon>Polyporales</taxon>
        <taxon>Gelatoporiaceae</taxon>
        <taxon>Gelatoporia</taxon>
    </lineage>
</organism>
<feature type="compositionally biased region" description="Pro residues" evidence="3">
    <location>
        <begin position="529"/>
        <end position="542"/>
    </location>
</feature>
<evidence type="ECO:0000313" key="6">
    <source>
        <dbReference type="EMBL" id="EMD31727.1"/>
    </source>
</evidence>
<feature type="region of interest" description="Disordered" evidence="3">
    <location>
        <begin position="366"/>
        <end position="421"/>
    </location>
</feature>
<evidence type="ECO:0000256" key="3">
    <source>
        <dbReference type="SAM" id="MobiDB-lite"/>
    </source>
</evidence>
<keyword evidence="7" id="KW-1185">Reference proteome</keyword>
<dbReference type="GO" id="GO:0046872">
    <property type="term" value="F:metal ion binding"/>
    <property type="evidence" value="ECO:0007669"/>
    <property type="project" value="UniProtKB-KW"/>
</dbReference>
<sequence>MQSDPLCALSSSLVSARLRARCEVHFTRIGHKVGANRCADRTRVTERDVELEFWRLVRSQTETVEIGYGADVHSTTHGSEIPTLEMHPLDPYACDPWNLNNIPILQDSLLGYTKSDILGMTVPWTYVGMVFSTFCWRNEDRYTYSIHYSECLPAQGRDEDVVPGPHAAKFEAAIRTEAPDLFEAQPDLLFQLVALISPQRLHEAGDVYAKQSARGIVCRHTKAHHAGLNPGLNFNEAAKFALPNCRSASIARRVAVHPDGHLDQRQPEGNGRVRYVSSPESHWRDVTSEIVEEVDRLEDQYQRSYCKAFCYLSQITCSFTSKVACPSHGAMLCKCSSGRVLLKRFSDAELEDIQARCMARQVDELAARRERPPAAAQPARTPRRGRPHQLPAARDAHAPQASRKRSRKARSYSATDGDDGLERSERTLTDVYTLLKEEVKKHITRAEKEYNIPAVTNLKRTLDFAMDLETRCESVLKNRYVHLDDADVFETVVQWRVYAREHLTMFSLPYFDQFGSVTTNGTPSAPASLPAPLPRAGPGTPHTPPPIHPAHLIALIRLSLMAYLIHAQFYRSLSPLTGMAIMGTIAIIIAITKAVHTVLSLPRLLHHMTTFTLIFIAAAQCSSASSLDNQSVGGVTLQLLQHLSALVVILSIRNRSASNLCVHLLLLHHKRVGSANFRKMEFQLSPSLAIMLAHGPVHVRFASRIHRINILVLFQPHPPTAGIIKQTAQ</sequence>
<keyword evidence="4" id="KW-0812">Transmembrane</keyword>